<dbReference type="Proteomes" id="UP001209654">
    <property type="component" value="Unassembled WGS sequence"/>
</dbReference>
<sequence>MGPKRGQFSPAAALPRHPGPCTLTRSPAPRPLRPDPEPGTPAAAPTRRSHPGSRPRPSPERKEPAATRRFHPQEAVTALPKASLTPNCPRLKRATGIAAGQGLA</sequence>
<feature type="region of interest" description="Disordered" evidence="1">
    <location>
        <begin position="1"/>
        <end position="88"/>
    </location>
</feature>
<proteinExistence type="predicted"/>
<reference evidence="2 3" key="1">
    <citation type="journal article" date="2023" name="Int. J. Syst. Evol. Microbiol.">
        <title>Arthrobacter mangrovi sp. nov., an actinobacterium isolated from the rhizosphere of a mangrove.</title>
        <authorList>
            <person name="Hamada M."/>
            <person name="Saitou S."/>
            <person name="Enomoto N."/>
            <person name="Nanri K."/>
            <person name="Hidaka K."/>
            <person name="Miura T."/>
            <person name="Tamura T."/>
        </authorList>
    </citation>
    <scope>NUCLEOTIDE SEQUENCE [LARGE SCALE GENOMIC DNA]</scope>
    <source>
        <strain evidence="2 3">NBRC 112813</strain>
    </source>
</reference>
<name>A0ABQ5MNT3_9MICC</name>
<keyword evidence="3" id="KW-1185">Reference proteome</keyword>
<evidence type="ECO:0000313" key="2">
    <source>
        <dbReference type="EMBL" id="GLB65618.1"/>
    </source>
</evidence>
<evidence type="ECO:0000313" key="3">
    <source>
        <dbReference type="Proteomes" id="UP001209654"/>
    </source>
</evidence>
<gene>
    <name evidence="2" type="ORF">AHIS1636_00570</name>
</gene>
<protein>
    <submittedName>
        <fullName evidence="2">Uncharacterized protein</fullName>
    </submittedName>
</protein>
<dbReference type="EMBL" id="BRVS01000001">
    <property type="protein sequence ID" value="GLB65618.1"/>
    <property type="molecule type" value="Genomic_DNA"/>
</dbReference>
<organism evidence="2 3">
    <name type="scientific">Arthrobacter mangrovi</name>
    <dbReference type="NCBI Taxonomy" id="2966350"/>
    <lineage>
        <taxon>Bacteria</taxon>
        <taxon>Bacillati</taxon>
        <taxon>Actinomycetota</taxon>
        <taxon>Actinomycetes</taxon>
        <taxon>Micrococcales</taxon>
        <taxon>Micrococcaceae</taxon>
        <taxon>Arthrobacter</taxon>
    </lineage>
</organism>
<feature type="compositionally biased region" description="Basic and acidic residues" evidence="1">
    <location>
        <begin position="57"/>
        <end position="66"/>
    </location>
</feature>
<evidence type="ECO:0000256" key="1">
    <source>
        <dbReference type="SAM" id="MobiDB-lite"/>
    </source>
</evidence>
<accession>A0ABQ5MNT3</accession>
<comment type="caution">
    <text evidence="2">The sequence shown here is derived from an EMBL/GenBank/DDBJ whole genome shotgun (WGS) entry which is preliminary data.</text>
</comment>